<protein>
    <submittedName>
        <fullName evidence="2">ABC-type transport system permease protein</fullName>
    </submittedName>
</protein>
<keyword evidence="1" id="KW-0472">Membrane</keyword>
<dbReference type="PANTHER" id="PTHR43471">
    <property type="entry name" value="ABC TRANSPORTER PERMEASE"/>
    <property type="match status" value="1"/>
</dbReference>
<dbReference type="Proteomes" id="UP000007954">
    <property type="component" value="Chromosome"/>
</dbReference>
<feature type="transmembrane region" description="Helical" evidence="1">
    <location>
        <begin position="277"/>
        <end position="301"/>
    </location>
</feature>
<dbReference type="GO" id="GO:0005886">
    <property type="term" value="C:plasma membrane"/>
    <property type="evidence" value="ECO:0007669"/>
    <property type="project" value="UniProtKB-SubCell"/>
</dbReference>
<feature type="transmembrane region" description="Helical" evidence="1">
    <location>
        <begin position="151"/>
        <end position="173"/>
    </location>
</feature>
<evidence type="ECO:0000313" key="2">
    <source>
        <dbReference type="EMBL" id="CCC41835.1"/>
    </source>
</evidence>
<evidence type="ECO:0000256" key="1">
    <source>
        <dbReference type="SAM" id="Phobius"/>
    </source>
</evidence>
<evidence type="ECO:0000313" key="3">
    <source>
        <dbReference type="Proteomes" id="UP000007954"/>
    </source>
</evidence>
<feature type="transmembrane region" description="Helical" evidence="1">
    <location>
        <begin position="19"/>
        <end position="44"/>
    </location>
</feature>
<dbReference type="KEGG" id="hwc:Hqrw_4112"/>
<proteinExistence type="predicted"/>
<dbReference type="HOGENOM" id="CLU_071765_0_0_2"/>
<dbReference type="GeneID" id="12449019"/>
<dbReference type="RefSeq" id="WP_011572865.1">
    <property type="nucleotide sequence ID" value="NC_017459.1"/>
</dbReference>
<dbReference type="Pfam" id="PF12679">
    <property type="entry name" value="ABC2_membrane_2"/>
    <property type="match status" value="1"/>
</dbReference>
<accession>G0LFS2</accession>
<keyword evidence="1" id="KW-0812">Transmembrane</keyword>
<feature type="transmembrane region" description="Helical" evidence="1">
    <location>
        <begin position="185"/>
        <end position="206"/>
    </location>
</feature>
<dbReference type="PANTHER" id="PTHR43471:SF1">
    <property type="entry name" value="ABC TRANSPORTER PERMEASE PROTEIN NOSY-RELATED"/>
    <property type="match status" value="1"/>
</dbReference>
<dbReference type="AlphaFoldDB" id="G0LFS2"/>
<feature type="transmembrane region" description="Helical" evidence="1">
    <location>
        <begin position="56"/>
        <end position="80"/>
    </location>
</feature>
<keyword evidence="1" id="KW-1133">Transmembrane helix</keyword>
<feature type="transmembrane region" description="Helical" evidence="1">
    <location>
        <begin position="114"/>
        <end position="139"/>
    </location>
</feature>
<name>G0LFS2_HALWC</name>
<gene>
    <name evidence="2" type="ordered locus">Hqrw_4112</name>
</gene>
<reference evidence="2 3" key="1">
    <citation type="journal article" date="2011" name="PLoS ONE">
        <title>Haloquadratum walsbyi: limited diversity in a global pond.</title>
        <authorList>
            <person name="Dyall-Smith M."/>
            <person name="Pfeiffer F."/>
            <person name="Klee K."/>
            <person name="Palm P."/>
            <person name="Gross K."/>
            <person name="Schuster S.C."/>
            <person name="Rampp M."/>
            <person name="Oesterhelt D."/>
        </authorList>
    </citation>
    <scope>NUCLEOTIDE SEQUENCE [LARGE SCALE GENOMIC DNA]</scope>
    <source>
        <strain evidence="3">DSM 16854 / JCM 12705 / C23</strain>
    </source>
</reference>
<dbReference type="GO" id="GO:0140359">
    <property type="term" value="F:ABC-type transporter activity"/>
    <property type="evidence" value="ECO:0007669"/>
    <property type="project" value="InterPro"/>
</dbReference>
<dbReference type="EMBL" id="FR746099">
    <property type="protein sequence ID" value="CCC41835.1"/>
    <property type="molecule type" value="Genomic_DNA"/>
</dbReference>
<dbReference type="OrthoDB" id="86287at2157"/>
<sequence>MTWEAVATKEFRDAIRSRWLQGATLVLTILLAGTTGVFFGVILGSEAREISNLFGIFINLGVFNFSFTGLIGLILGFIALSTTYGSITDERASGSIKLLLSLPNDRQDVVIGKFLGRTAVVVASVLIAFIITFMILIATGTSLQLGMFLPHIALTVLLGIVFAAIGLGISAGADSNREATLSAMALYLIFALLWGAVASGIPRILLAATNQVNGLSLSETTQATIAIALSYLNPLRLYETLAAQLYSSPATARLVTASLQQRALLAPQFESSVPPYFSGWALLVVFILWVILPIIVGYSIFERRDL</sequence>
<organism evidence="2 3">
    <name type="scientific">Haloquadratum walsbyi (strain DSM 16854 / JCM 12705 / C23)</name>
    <dbReference type="NCBI Taxonomy" id="768065"/>
    <lineage>
        <taxon>Archaea</taxon>
        <taxon>Methanobacteriati</taxon>
        <taxon>Methanobacteriota</taxon>
        <taxon>Stenosarchaea group</taxon>
        <taxon>Halobacteria</taxon>
        <taxon>Halobacteriales</taxon>
        <taxon>Haloferacaceae</taxon>
        <taxon>Haloquadratum</taxon>
    </lineage>
</organism>